<accession>A0AAN7T4B1</accession>
<sequence length="291" mass="32542">MEEFKYNMIPLSYSPRQVNKIKSLEESHSAFEKANEAHELLAKLRELLIKYKKNDEFGFSLLHRHFPLELDIDCKQLLVELDNVATPWALLDLDMHTDIDPTKHQLDVAGYIKYKNGVIHPTSWMVVETDGSIGLMPYEFAFVPNTSTFTKAITPAQLHSSDFIRAYVALVKQLELQDVVALTLLPDIDIDGAVEHTVGKANILTLRGQHNVASPEHPADEKHRHNIQASFFWPTNADGMVPYKAKGSDCEGWETCKATVAATGKVKDDQALSRNTAGVDSMHGQISAAVY</sequence>
<name>A0AAN7T4B1_9EURO</name>
<dbReference type="Proteomes" id="UP001309876">
    <property type="component" value="Unassembled WGS sequence"/>
</dbReference>
<evidence type="ECO:0000313" key="1">
    <source>
        <dbReference type="EMBL" id="KAK5088218.1"/>
    </source>
</evidence>
<protein>
    <submittedName>
        <fullName evidence="1">Uncharacterized protein</fullName>
    </submittedName>
</protein>
<dbReference type="EMBL" id="JAVRRJ010000002">
    <property type="protein sequence ID" value="KAK5088218.1"/>
    <property type="molecule type" value="Genomic_DNA"/>
</dbReference>
<dbReference type="AlphaFoldDB" id="A0AAN7T4B1"/>
<proteinExistence type="predicted"/>
<gene>
    <name evidence="1" type="ORF">LTR05_002435</name>
</gene>
<reference evidence="1 2" key="1">
    <citation type="submission" date="2023-08" db="EMBL/GenBank/DDBJ databases">
        <title>Black Yeasts Isolated from many extreme environments.</title>
        <authorList>
            <person name="Coleine C."/>
            <person name="Stajich J.E."/>
            <person name="Selbmann L."/>
        </authorList>
    </citation>
    <scope>NUCLEOTIDE SEQUENCE [LARGE SCALE GENOMIC DNA]</scope>
    <source>
        <strain evidence="1 2">CCFEE 5910</strain>
    </source>
</reference>
<comment type="caution">
    <text evidence="1">The sequence shown here is derived from an EMBL/GenBank/DDBJ whole genome shotgun (WGS) entry which is preliminary data.</text>
</comment>
<evidence type="ECO:0000313" key="2">
    <source>
        <dbReference type="Proteomes" id="UP001309876"/>
    </source>
</evidence>
<keyword evidence="2" id="KW-1185">Reference proteome</keyword>
<organism evidence="1 2">
    <name type="scientific">Lithohypha guttulata</name>
    <dbReference type="NCBI Taxonomy" id="1690604"/>
    <lineage>
        <taxon>Eukaryota</taxon>
        <taxon>Fungi</taxon>
        <taxon>Dikarya</taxon>
        <taxon>Ascomycota</taxon>
        <taxon>Pezizomycotina</taxon>
        <taxon>Eurotiomycetes</taxon>
        <taxon>Chaetothyriomycetidae</taxon>
        <taxon>Chaetothyriales</taxon>
        <taxon>Trichomeriaceae</taxon>
        <taxon>Lithohypha</taxon>
    </lineage>
</organism>